<evidence type="ECO:0000313" key="1">
    <source>
        <dbReference type="EMBL" id="SFT26444.1"/>
    </source>
</evidence>
<protein>
    <recommendedName>
        <fullName evidence="3">LRAT domain-containing protein</fullName>
    </recommendedName>
</protein>
<sequence length="358" mass="36215">MGLFDFISDACSTIADAASTVAEAVGDVASATVDIVADVASTTADVVGDVASSTADVVGDLASSTVDVVSDVASSTVDIIGDITTSTVETVGDVATSAIDLAGAAVDYAVENPLTSIAAVTAVAATGGAALGAVAGTAVVTGASAGMMGLTAGAATGAATGAMTGATIAGSTGLVTSAAVVATKTSTITAPVVMAAAQSALTVHTIKHVGEYIIDEIKGRVTPVRGSVVYCDLTLGNGFAEHSGIYIGNKEIVHLNRHGQIEIVTPQQFISGATAGSEIYISCEGEWAVGCEETADFAESMVGSTRNYNVLIDNCHQFSAGCLLQDSENPNNFLWFLKDEAKKRLGADNWRLWDKNYW</sequence>
<dbReference type="Proteomes" id="UP000182827">
    <property type="component" value="Unassembled WGS sequence"/>
</dbReference>
<evidence type="ECO:0000313" key="2">
    <source>
        <dbReference type="Proteomes" id="UP000182827"/>
    </source>
</evidence>
<dbReference type="EMBL" id="FOZU01000083">
    <property type="protein sequence ID" value="SFT26444.1"/>
    <property type="molecule type" value="Genomic_DNA"/>
</dbReference>
<dbReference type="Gene3D" id="1.10.287.700">
    <property type="entry name" value="Helix hairpin bin"/>
    <property type="match status" value="1"/>
</dbReference>
<proteinExistence type="predicted"/>
<organism evidence="1 2">
    <name type="scientific">Acinetobacter bohemicus</name>
    <dbReference type="NCBI Taxonomy" id="1435036"/>
    <lineage>
        <taxon>Bacteria</taxon>
        <taxon>Pseudomonadati</taxon>
        <taxon>Pseudomonadota</taxon>
        <taxon>Gammaproteobacteria</taxon>
        <taxon>Moraxellales</taxon>
        <taxon>Moraxellaceae</taxon>
        <taxon>Acinetobacter</taxon>
    </lineage>
</organism>
<gene>
    <name evidence="1" type="ORF">SAMN05444586_10832</name>
</gene>
<dbReference type="Gene3D" id="3.90.1720.10">
    <property type="entry name" value="endopeptidase domain like (from Nostoc punctiforme)"/>
    <property type="match status" value="1"/>
</dbReference>
<name>A0A1I6WLM7_9GAMM</name>
<dbReference type="RefSeq" id="WP_228144093.1">
    <property type="nucleotide sequence ID" value="NZ_FOZU01000083.1"/>
</dbReference>
<evidence type="ECO:0008006" key="3">
    <source>
        <dbReference type="Google" id="ProtNLM"/>
    </source>
</evidence>
<keyword evidence="2" id="KW-1185">Reference proteome</keyword>
<dbReference type="AlphaFoldDB" id="A0A1I6WLM7"/>
<accession>A0A1I6WLM7</accession>
<reference evidence="2" key="1">
    <citation type="submission" date="2016-10" db="EMBL/GenBank/DDBJ databases">
        <authorList>
            <person name="Varghese N."/>
            <person name="Submissions S."/>
        </authorList>
    </citation>
    <scope>NUCLEOTIDE SEQUENCE [LARGE SCALE GENOMIC DNA]</scope>
    <source>
        <strain evidence="2">ANC 5076</strain>
    </source>
</reference>